<organism evidence="4 5">
    <name type="scientific">Cyclobacterium qasimii</name>
    <dbReference type="NCBI Taxonomy" id="1350429"/>
    <lineage>
        <taxon>Bacteria</taxon>
        <taxon>Pseudomonadati</taxon>
        <taxon>Bacteroidota</taxon>
        <taxon>Cytophagia</taxon>
        <taxon>Cytophagales</taxon>
        <taxon>Cyclobacteriaceae</taxon>
        <taxon>Cyclobacterium</taxon>
    </lineage>
</organism>
<accession>A0A512C6G9</accession>
<dbReference type="Gene3D" id="1.10.357.10">
    <property type="entry name" value="Tetracycline Repressor, domain 2"/>
    <property type="match status" value="1"/>
</dbReference>
<dbReference type="RefSeq" id="WP_020890890.1">
    <property type="nucleotide sequence ID" value="NZ_BJYV01000001.1"/>
</dbReference>
<dbReference type="GO" id="GO:0003677">
    <property type="term" value="F:DNA binding"/>
    <property type="evidence" value="ECO:0007669"/>
    <property type="project" value="UniProtKB-UniRule"/>
</dbReference>
<dbReference type="InterPro" id="IPR001647">
    <property type="entry name" value="HTH_TetR"/>
</dbReference>
<dbReference type="EMBL" id="BJYV01000001">
    <property type="protein sequence ID" value="GEO19803.1"/>
    <property type="molecule type" value="Genomic_DNA"/>
</dbReference>
<name>A0A512C6G9_9BACT</name>
<dbReference type="AlphaFoldDB" id="A0A512C6G9"/>
<keyword evidence="5" id="KW-1185">Reference proteome</keyword>
<feature type="DNA-binding region" description="H-T-H motif" evidence="2">
    <location>
        <begin position="51"/>
        <end position="70"/>
    </location>
</feature>
<dbReference type="PANTHER" id="PTHR43479:SF11">
    <property type="entry name" value="ACREF_ENVCD OPERON REPRESSOR-RELATED"/>
    <property type="match status" value="1"/>
</dbReference>
<evidence type="ECO:0000256" key="1">
    <source>
        <dbReference type="ARBA" id="ARBA00023125"/>
    </source>
</evidence>
<dbReference type="Proteomes" id="UP000321301">
    <property type="component" value="Unassembled WGS sequence"/>
</dbReference>
<dbReference type="PROSITE" id="PS01081">
    <property type="entry name" value="HTH_TETR_1"/>
    <property type="match status" value="1"/>
</dbReference>
<evidence type="ECO:0000256" key="2">
    <source>
        <dbReference type="PROSITE-ProRule" id="PRU00335"/>
    </source>
</evidence>
<dbReference type="InterPro" id="IPR050624">
    <property type="entry name" value="HTH-type_Tx_Regulator"/>
</dbReference>
<gene>
    <name evidence="4" type="ORF">CQA01_03370</name>
</gene>
<protein>
    <recommendedName>
        <fullName evidence="3">HTH tetR-type domain-containing protein</fullName>
    </recommendedName>
</protein>
<dbReference type="PANTHER" id="PTHR43479">
    <property type="entry name" value="ACREF/ENVCD OPERON REPRESSOR-RELATED"/>
    <property type="match status" value="1"/>
</dbReference>
<dbReference type="Pfam" id="PF00440">
    <property type="entry name" value="TetR_N"/>
    <property type="match status" value="1"/>
</dbReference>
<sequence>MEDKILLPSFAIRMNVRSKEMQQLQEFSEKEIAIYEGALELVAKYGFHGTSMSLLTKEASVSTGTIYHYFCSKDDLMKKMYCYFRTRLEACISIQVDEKPDYKERFYLRWLKLYLYYTEHPKVLVFFEQYINSPYNQERSPHHFTGAYFKFLKEGIDEKYLKPAKPEIYVAMYMGSVIMASKINVFGSILLDETDRELLINKLWYGMSEV</sequence>
<proteinExistence type="predicted"/>
<dbReference type="InterPro" id="IPR009057">
    <property type="entry name" value="Homeodomain-like_sf"/>
</dbReference>
<comment type="caution">
    <text evidence="4">The sequence shown here is derived from an EMBL/GenBank/DDBJ whole genome shotgun (WGS) entry which is preliminary data.</text>
</comment>
<evidence type="ECO:0000259" key="3">
    <source>
        <dbReference type="PROSITE" id="PS50977"/>
    </source>
</evidence>
<feature type="domain" description="HTH tetR-type" evidence="3">
    <location>
        <begin position="28"/>
        <end position="88"/>
    </location>
</feature>
<reference evidence="4 5" key="1">
    <citation type="submission" date="2019-07" db="EMBL/GenBank/DDBJ databases">
        <title>Whole genome shotgun sequence of Cyclobacterium qasimii NBRC 106168.</title>
        <authorList>
            <person name="Hosoyama A."/>
            <person name="Uohara A."/>
            <person name="Ohji S."/>
            <person name="Ichikawa N."/>
        </authorList>
    </citation>
    <scope>NUCLEOTIDE SEQUENCE [LARGE SCALE GENOMIC DNA]</scope>
    <source>
        <strain evidence="4 5">NBRC 106168</strain>
    </source>
</reference>
<evidence type="ECO:0000313" key="5">
    <source>
        <dbReference type="Proteomes" id="UP000321301"/>
    </source>
</evidence>
<evidence type="ECO:0000313" key="4">
    <source>
        <dbReference type="EMBL" id="GEO19803.1"/>
    </source>
</evidence>
<dbReference type="PROSITE" id="PS50977">
    <property type="entry name" value="HTH_TETR_2"/>
    <property type="match status" value="1"/>
</dbReference>
<dbReference type="InterPro" id="IPR023772">
    <property type="entry name" value="DNA-bd_HTH_TetR-type_CS"/>
</dbReference>
<keyword evidence="1 2" id="KW-0238">DNA-binding</keyword>
<dbReference type="PRINTS" id="PR00455">
    <property type="entry name" value="HTHTETR"/>
</dbReference>
<dbReference type="SUPFAM" id="SSF46689">
    <property type="entry name" value="Homeodomain-like"/>
    <property type="match status" value="1"/>
</dbReference>